<gene>
    <name evidence="2" type="ORF">GO621_09760</name>
</gene>
<evidence type="ECO:0000313" key="2">
    <source>
        <dbReference type="EMBL" id="MVN21823.1"/>
    </source>
</evidence>
<feature type="chain" id="PRO_5029606724" evidence="1">
    <location>
        <begin position="25"/>
        <end position="975"/>
    </location>
</feature>
<dbReference type="RefSeq" id="WP_157566477.1">
    <property type="nucleotide sequence ID" value="NZ_WPIK01000007.1"/>
</dbReference>
<protein>
    <submittedName>
        <fullName evidence="2">Uncharacterized protein</fullName>
    </submittedName>
</protein>
<feature type="signal peptide" evidence="1">
    <location>
        <begin position="1"/>
        <end position="24"/>
    </location>
</feature>
<sequence length="975" mass="99323">MKTTPYLKAFVLLFGILVAKAGFAQNVGISSTSSFTPDASAGLDVSYTNKGLLVPRVALTATNAAGPITSPATSLLVYNTATAGTSPNNVTPGYYYWNGTAWTMLTTSTQTSSLWATIGNAGTSYPTNFLGTTDNFGLHFKTNNTHRFWLDSLGSVSVGLNPVFTAGSARERFLVDAGSTSANPTPTGAFNVISGKGYLDSYLQLNIQNNSPTAAASSDIVASNDAATETTNYVDMGINSSANTSTGVLGGANTAYLYGAGNDFAIGNSTSGKNLLFFTGGTASNERMRIDGTGNIGIGNTAPTQKVDITGNLKFSGALMPNNNAGTAGYFLISSGANAAPTWYNATAYINTAAWVLAGNAGTTAGTNFIGTTDAVDFVVKTSNTERARVNSTGSFGIGSNAFNTTAPERLLVDAGATSYNVISGKGNLNNYLQLNIQNTNAGTGASSDVVATNDAGTEANGLNYIDMGVNSSGNTSTGVLGGANTAYLYSTGNDLAIGNAASGKNLLFFTGGTGTNERMRVDGTGNVGIANNAPTEKLDITGNLKFSGALMPNNNAGTAGYFLQSSGSGAPPVWFNASNLVTTQAWSLTGNAGTTAGTNFIGTTDATDFVVKTNSIERARVTSAGNIGIGTIAPSSALHVVGTNPLTLNGVQTGTNTSTDSLLTLSNGVVRKLPLSNFAATANAWSTTGNAGTTAGTNFIGTTDATDFIIKTNNAEVARFNSAGNVAIGGTAFNSTNPEQLLVDAGTSASSYNVISGKGTLNNYLQLNIQNNSSGTGASSDIVASNNIATESANYIDMGINSSGNTSTGVLGGASTAYLYGTGNDFAIGNGTSGKNLLFFTGGTGSTERMRINSTGYVGITNTNPLSTLDVIGSGGYAITTVTTTSVTLGASHYTVIITPSAAGTVTLPAASSTTTRRIYIIVNQNNTAKTLLGTYNYVDFSGTPVPSATTPISIPANSSITIQSSGTNWYRIQ</sequence>
<evidence type="ECO:0000256" key="1">
    <source>
        <dbReference type="SAM" id="SignalP"/>
    </source>
</evidence>
<accession>A0A7K1SX01</accession>
<comment type="caution">
    <text evidence="2">The sequence shown here is derived from an EMBL/GenBank/DDBJ whole genome shotgun (WGS) entry which is preliminary data.</text>
</comment>
<keyword evidence="3" id="KW-1185">Reference proteome</keyword>
<name>A0A7K1SX01_9SPHI</name>
<reference evidence="2 3" key="1">
    <citation type="submission" date="2019-12" db="EMBL/GenBank/DDBJ databases">
        <title>Mucilaginibacter sp. HMF7410 genome sequencing and assembly.</title>
        <authorList>
            <person name="Kang H."/>
            <person name="Cha I."/>
            <person name="Kim H."/>
            <person name="Joh K."/>
        </authorList>
    </citation>
    <scope>NUCLEOTIDE SEQUENCE [LARGE SCALE GENOMIC DNA]</scope>
    <source>
        <strain evidence="2 3">HMF7410</strain>
    </source>
</reference>
<dbReference type="AlphaFoldDB" id="A0A7K1SX01"/>
<dbReference type="Proteomes" id="UP000462014">
    <property type="component" value="Unassembled WGS sequence"/>
</dbReference>
<organism evidence="2 3">
    <name type="scientific">Mucilaginibacter arboris</name>
    <dbReference type="NCBI Taxonomy" id="2682090"/>
    <lineage>
        <taxon>Bacteria</taxon>
        <taxon>Pseudomonadati</taxon>
        <taxon>Bacteroidota</taxon>
        <taxon>Sphingobacteriia</taxon>
        <taxon>Sphingobacteriales</taxon>
        <taxon>Sphingobacteriaceae</taxon>
        <taxon>Mucilaginibacter</taxon>
    </lineage>
</organism>
<keyword evidence="1" id="KW-0732">Signal</keyword>
<evidence type="ECO:0000313" key="3">
    <source>
        <dbReference type="Proteomes" id="UP000462014"/>
    </source>
</evidence>
<proteinExistence type="predicted"/>
<dbReference type="EMBL" id="WPIK01000007">
    <property type="protein sequence ID" value="MVN21823.1"/>
    <property type="molecule type" value="Genomic_DNA"/>
</dbReference>